<feature type="compositionally biased region" description="Polar residues" evidence="1">
    <location>
        <begin position="1"/>
        <end position="19"/>
    </location>
</feature>
<dbReference type="EMBL" id="BGPR01026699">
    <property type="protein sequence ID" value="GBN96646.1"/>
    <property type="molecule type" value="Genomic_DNA"/>
</dbReference>
<protein>
    <submittedName>
        <fullName evidence="2">Uncharacterized protein</fullName>
    </submittedName>
</protein>
<sequence>MAFLTSTECASMSSMNGNHFSEDEKDNKCVSVPKWIDEFIRDLELHREEVQKHSVLSTSAGPFTSGHQTAAYTRVAPNRKCVQTFLQR</sequence>
<keyword evidence="3" id="KW-1185">Reference proteome</keyword>
<name>A0A4Y2TAZ3_ARAVE</name>
<reference evidence="2 3" key="1">
    <citation type="journal article" date="2019" name="Sci. Rep.">
        <title>Orb-weaving spider Araneus ventricosus genome elucidates the spidroin gene catalogue.</title>
        <authorList>
            <person name="Kono N."/>
            <person name="Nakamura H."/>
            <person name="Ohtoshi R."/>
            <person name="Moran D.A.P."/>
            <person name="Shinohara A."/>
            <person name="Yoshida Y."/>
            <person name="Fujiwara M."/>
            <person name="Mori M."/>
            <person name="Tomita M."/>
            <person name="Arakawa K."/>
        </authorList>
    </citation>
    <scope>NUCLEOTIDE SEQUENCE [LARGE SCALE GENOMIC DNA]</scope>
</reference>
<evidence type="ECO:0000313" key="3">
    <source>
        <dbReference type="Proteomes" id="UP000499080"/>
    </source>
</evidence>
<gene>
    <name evidence="2" type="ORF">AVEN_237174_1</name>
</gene>
<feature type="region of interest" description="Disordered" evidence="1">
    <location>
        <begin position="1"/>
        <end position="26"/>
    </location>
</feature>
<dbReference type="Proteomes" id="UP000499080">
    <property type="component" value="Unassembled WGS sequence"/>
</dbReference>
<comment type="caution">
    <text evidence="2">The sequence shown here is derived from an EMBL/GenBank/DDBJ whole genome shotgun (WGS) entry which is preliminary data.</text>
</comment>
<proteinExistence type="predicted"/>
<dbReference type="AlphaFoldDB" id="A0A4Y2TAZ3"/>
<accession>A0A4Y2TAZ3</accession>
<evidence type="ECO:0000256" key="1">
    <source>
        <dbReference type="SAM" id="MobiDB-lite"/>
    </source>
</evidence>
<evidence type="ECO:0000313" key="2">
    <source>
        <dbReference type="EMBL" id="GBN96646.1"/>
    </source>
</evidence>
<organism evidence="2 3">
    <name type="scientific">Araneus ventricosus</name>
    <name type="common">Orbweaver spider</name>
    <name type="synonym">Epeira ventricosa</name>
    <dbReference type="NCBI Taxonomy" id="182803"/>
    <lineage>
        <taxon>Eukaryota</taxon>
        <taxon>Metazoa</taxon>
        <taxon>Ecdysozoa</taxon>
        <taxon>Arthropoda</taxon>
        <taxon>Chelicerata</taxon>
        <taxon>Arachnida</taxon>
        <taxon>Araneae</taxon>
        <taxon>Araneomorphae</taxon>
        <taxon>Entelegynae</taxon>
        <taxon>Araneoidea</taxon>
        <taxon>Araneidae</taxon>
        <taxon>Araneus</taxon>
    </lineage>
</organism>